<keyword evidence="1" id="KW-0261">Viral envelope protein</keyword>
<dbReference type="EMBL" id="KP026921">
    <property type="protein sequence ID" value="AJG06161.1"/>
    <property type="molecule type" value="Genomic_RNA"/>
</dbReference>
<dbReference type="GeneID" id="37616009"/>
<accession>A0A0B5JFR5</accession>
<organism evidence="1 2">
    <name type="scientific">African pouched rat arterivirus</name>
    <dbReference type="NCBI Taxonomy" id="1965064"/>
    <lineage>
        <taxon>Viruses</taxon>
        <taxon>Riboviria</taxon>
        <taxon>Orthornavirae</taxon>
        <taxon>Pisuviricota</taxon>
        <taxon>Pisoniviricetes</taxon>
        <taxon>Nidovirales</taxon>
        <taxon>Arnidovirineae</taxon>
        <taxon>Arteriviridae</taxon>
        <taxon>Heroarterivirinae</taxon>
        <taxon>Lambdaarterivirus</taxon>
        <taxon>Lambdaarterivirus afriporav</taxon>
    </lineage>
</organism>
<sequence>MGANIPSVHLLIMCCCLHAVSGDDTENSLVSCFSFPESNKGSLQLSATVSTCPAKYLRATTGEEGAKANGVNAKAKGGFYVSVNPKHPWCGYHHAVDNPGTEYQYRDTTLCGAIMLVGYYDHVYNFVCTGHHTANNSFTYELPPHQIVLPMVLQVATYVAILHPQLFGFENITAVVAHENFICFEHGGNPVNITKAHPDSGFRSTLYDLEVQWQYLEWVRPLFSCWLVMCISLTLRRSSALLAER</sequence>
<gene>
    <name evidence="1" type="primary">ORF3</name>
</gene>
<dbReference type="RefSeq" id="YP_009118964.1">
    <property type="nucleotide sequence ID" value="NC_026439.1"/>
</dbReference>
<proteinExistence type="predicted"/>
<dbReference type="Pfam" id="PF01606">
    <property type="entry name" value="Arteri_env"/>
    <property type="match status" value="1"/>
</dbReference>
<evidence type="ECO:0000313" key="1">
    <source>
        <dbReference type="EMBL" id="AJG06161.1"/>
    </source>
</evidence>
<reference evidence="1 2" key="1">
    <citation type="submission" date="2014-10" db="EMBL/GenBank/DDBJ databases">
        <authorList>
            <consortium name="USAID EPT PREDICT program"/>
            <person name="Ng T.F.F."/>
            <person name="LeBreton M."/>
            <person name="Schneider B.S."/>
            <person name="Gillis A."/>
            <person name="Tamoufe U."/>
            <person name="Diffo L.D.D."/>
            <person name="Takuo J.M."/>
            <person name="Kondov N.O."/>
            <person name="Coffey L."/>
            <person name="Wolfe N.D."/>
            <person name="Delwart E."/>
        </authorList>
    </citation>
    <scope>NUCLEOTIDE SEQUENCE [LARGE SCALE GENOMIC DNA]</scope>
    <source>
        <strain evidence="1">PREDICT-06509</strain>
    </source>
</reference>
<dbReference type="Proteomes" id="UP000143088">
    <property type="component" value="Segment"/>
</dbReference>
<name>A0A0B5JFR5_9NIDO</name>
<dbReference type="OrthoDB" id="10948at10239"/>
<keyword evidence="1" id="KW-0946">Virion</keyword>
<dbReference type="KEGG" id="vg:37616009"/>
<keyword evidence="2" id="KW-1185">Reference proteome</keyword>
<evidence type="ECO:0000313" key="2">
    <source>
        <dbReference type="Proteomes" id="UP000143088"/>
    </source>
</evidence>
<dbReference type="GO" id="GO:0019031">
    <property type="term" value="C:viral envelope"/>
    <property type="evidence" value="ECO:0007669"/>
    <property type="project" value="UniProtKB-KW"/>
</dbReference>
<protein>
    <submittedName>
        <fullName evidence="1">GP3 envelope protein</fullName>
    </submittedName>
</protein>
<reference evidence="2" key="2">
    <citation type="submission" date="2015-02" db="EMBL/GenBank/DDBJ databases">
        <title>Virome of African Animals.</title>
        <authorList>
            <person name="Ng T.F.F."/>
            <person name="LeBreton M."/>
            <person name="Schneider B.S."/>
            <person name="Gillis A."/>
            <person name="Tamoufe U."/>
            <person name="Diffo L.D.D."/>
            <person name="Takuo J.M."/>
            <person name="Kondov N.O."/>
            <person name="Coffey L."/>
            <person name="Wolfe N.D."/>
            <person name="Delwart E."/>
        </authorList>
    </citation>
    <scope>NUCLEOTIDE SEQUENCE [LARGE SCALE GENOMIC DNA]</scope>
</reference>
<dbReference type="InterPro" id="IPR002556">
    <property type="entry name" value="Arteri_GP3"/>
</dbReference>